<comment type="subunit">
    <text evidence="10">Component of the SRB8-11 complex, which itself associates with the Mediator complex.</text>
</comment>
<reference evidence="14" key="1">
    <citation type="journal article" date="2014" name="Genome Announc.">
        <title>Genome sequence of the yeast Cyberlindnera fabianii (Hansenula fabianii).</title>
        <authorList>
            <person name="Freel K.C."/>
            <person name="Sarilar V."/>
            <person name="Neuveglise C."/>
            <person name="Devillers H."/>
            <person name="Friedrich A."/>
            <person name="Schacherer J."/>
        </authorList>
    </citation>
    <scope>NUCLEOTIDE SEQUENCE</scope>
    <source>
        <strain evidence="14">YJS4271</strain>
    </source>
</reference>
<evidence type="ECO:0000256" key="6">
    <source>
        <dbReference type="ARBA" id="ARBA00023159"/>
    </source>
</evidence>
<keyword evidence="4 10" id="KW-0678">Repressor</keyword>
<feature type="compositionally biased region" description="Basic and acidic residues" evidence="11">
    <location>
        <begin position="342"/>
        <end position="354"/>
    </location>
</feature>
<evidence type="ECO:0000256" key="4">
    <source>
        <dbReference type="ARBA" id="ARBA00022491"/>
    </source>
</evidence>
<evidence type="ECO:0000256" key="3">
    <source>
        <dbReference type="ARBA" id="ARBA00019618"/>
    </source>
</evidence>
<keyword evidence="6 10" id="KW-0010">Activator</keyword>
<dbReference type="EMBL" id="LK052888">
    <property type="protein sequence ID" value="CDR39451.1"/>
    <property type="molecule type" value="Genomic_DNA"/>
</dbReference>
<dbReference type="PANTHER" id="PTHR48249">
    <property type="entry name" value="MEDIATOR OF RNA POLYMERASE II TRANSCRIPTION SUBUNIT 13"/>
    <property type="match status" value="1"/>
</dbReference>
<feature type="domain" description="Mediator complex subunit Med13 C-terminal" evidence="12">
    <location>
        <begin position="981"/>
        <end position="1293"/>
    </location>
</feature>
<feature type="region of interest" description="Disordered" evidence="11">
    <location>
        <begin position="432"/>
        <end position="457"/>
    </location>
</feature>
<evidence type="ECO:0000256" key="2">
    <source>
        <dbReference type="ARBA" id="ARBA00009354"/>
    </source>
</evidence>
<dbReference type="InterPro" id="IPR009401">
    <property type="entry name" value="Med13_C"/>
</dbReference>
<evidence type="ECO:0000259" key="13">
    <source>
        <dbReference type="Pfam" id="PF11597"/>
    </source>
</evidence>
<feature type="compositionally biased region" description="Acidic residues" evidence="11">
    <location>
        <begin position="547"/>
        <end position="572"/>
    </location>
</feature>
<dbReference type="EMBL" id="MPUK01000010">
    <property type="protein sequence ID" value="ONH65724.1"/>
    <property type="molecule type" value="Genomic_DNA"/>
</dbReference>
<dbReference type="GO" id="GO:0045944">
    <property type="term" value="P:positive regulation of transcription by RNA polymerase II"/>
    <property type="evidence" value="ECO:0007669"/>
    <property type="project" value="TreeGrafter"/>
</dbReference>
<gene>
    <name evidence="15" type="ORF">BON22_4458</name>
    <name evidence="14" type="ORF">CYFA0S_03e03510g</name>
</gene>
<keyword evidence="7 10" id="KW-0804">Transcription</keyword>
<evidence type="ECO:0000259" key="12">
    <source>
        <dbReference type="Pfam" id="PF06333"/>
    </source>
</evidence>
<dbReference type="GO" id="GO:0003713">
    <property type="term" value="F:transcription coactivator activity"/>
    <property type="evidence" value="ECO:0007669"/>
    <property type="project" value="TreeGrafter"/>
</dbReference>
<dbReference type="STRING" id="36022.A0A061AVS2"/>
<dbReference type="PANTHER" id="PTHR48249:SF3">
    <property type="entry name" value="MEDIATOR OF RNA POLYMERASE II TRANSCRIPTION SUBUNIT 13"/>
    <property type="match status" value="1"/>
</dbReference>
<dbReference type="OrthoDB" id="103819at2759"/>
<feature type="region of interest" description="Disordered" evidence="11">
    <location>
        <begin position="519"/>
        <end position="613"/>
    </location>
</feature>
<feature type="domain" description="Mediator complex subunit Med13 N-terminal" evidence="13">
    <location>
        <begin position="3"/>
        <end position="261"/>
    </location>
</feature>
<feature type="compositionally biased region" description="Polar residues" evidence="11">
    <location>
        <begin position="522"/>
        <end position="534"/>
    </location>
</feature>
<evidence type="ECO:0000313" key="14">
    <source>
        <dbReference type="EMBL" id="CDR39451.1"/>
    </source>
</evidence>
<dbReference type="GO" id="GO:0016592">
    <property type="term" value="C:mediator complex"/>
    <property type="evidence" value="ECO:0007669"/>
    <property type="project" value="InterPro"/>
</dbReference>
<dbReference type="Pfam" id="PF06333">
    <property type="entry name" value="Med13_C"/>
    <property type="match status" value="1"/>
</dbReference>
<dbReference type="InterPro" id="IPR021643">
    <property type="entry name" value="Mediator_Med13_N"/>
</dbReference>
<reference evidence="15" key="3">
    <citation type="submission" date="2017-01" db="EMBL/GenBank/DDBJ databases">
        <authorList>
            <person name="Mah S.A."/>
            <person name="Swanson W.J."/>
            <person name="Moy G.W."/>
            <person name="Vacquier V.D."/>
        </authorList>
    </citation>
    <scope>NUCLEOTIDE SEQUENCE [LARGE SCALE GENOMIC DNA]</scope>
    <source>
        <strain evidence="15">65</strain>
    </source>
</reference>
<dbReference type="Pfam" id="PF11597">
    <property type="entry name" value="Med13_N"/>
    <property type="match status" value="1"/>
</dbReference>
<organism evidence="14">
    <name type="scientific">Cyberlindnera fabianii</name>
    <name type="common">Yeast</name>
    <name type="synonym">Hansenula fabianii</name>
    <dbReference type="NCBI Taxonomy" id="36022"/>
    <lineage>
        <taxon>Eukaryota</taxon>
        <taxon>Fungi</taxon>
        <taxon>Dikarya</taxon>
        <taxon>Ascomycota</taxon>
        <taxon>Saccharomycotina</taxon>
        <taxon>Saccharomycetes</taxon>
        <taxon>Phaffomycetales</taxon>
        <taxon>Phaffomycetaceae</taxon>
        <taxon>Cyberlindnera</taxon>
    </lineage>
</organism>
<comment type="function">
    <text evidence="10">Component of the SRB8-11 complex. The SRB8-11 complex is a regulatory module of the Mediator complex which is itself involved in regulation of basal and activated RNA polymerase II-dependent transcription. The SRB8-11 complex may be involved in the transcriptional repression of a subset of genes regulated by Mediator. It may inhibit the association of the Mediator complex with RNA polymerase II to form the holoenzyme complex.</text>
</comment>
<dbReference type="VEuPathDB" id="FungiDB:BON22_4458"/>
<evidence type="ECO:0000256" key="1">
    <source>
        <dbReference type="ARBA" id="ARBA00004123"/>
    </source>
</evidence>
<evidence type="ECO:0000313" key="16">
    <source>
        <dbReference type="Proteomes" id="UP000189513"/>
    </source>
</evidence>
<keyword evidence="5 10" id="KW-0805">Transcription regulation</keyword>
<sequence>MKVKEVKYTVFSPQNNDDQSLLDAELDLRKNYPRLLAVLYSKDLWTFALNGDDPPNPNAKFGLKASPVKSFDPHNMYKSNAGTPSSLMSLLCATFIKAIKKQLVLTLVLRRELIPFGSAGLLPGSSHILHIEPKLVETGDLLVSLTTRQHNFELLNEYPVSQRSVNKENTIYLVPSGIRAYLTDETLAESTASKPLNATSIAESLETLHGIQIDVDACTWIRLIPNLAHLNGMTAPVADFFKPVPNNKFLVWPAELCVVQPASKLRATEINWKKEFTDPLSLIDSFVKLKATATTKTPSAVPTAHNTPADVDHLHHTHHIETPSSKPTPDGFPLQATAPITEEPRKEEELSSNKDEWDDLDAELFGGDSPNAEPDFDFFDEPKSATNVITGHANANTDTLMLDNDIDLDDDDDLGLHADLASELEMLAGQDEDGAPESLIPIDTEDKPATHTQTPDPYDIPLHEMMMPSTPPYTDPGAPLPVQSPKTVSRKRSIFSPLNFNPIIKSNVDDKYANGGKFHVASSDTPTGETSGGTPATVLDEGFGKDEGDDDDSEDEGDSESGSESESDEDEVGNSIVTGDDLVSSNMSIPPEGSIEPDLKRIKTDGTPSTQSFEGVISENKAGSLSPGVASNGNPNIWPFLLRMIPLHTMPDQVYLDSPNISKEGSEELVDTLIDQVVWDDSCLSEVIPRGLCFEESECDNLHRAIALVYPEFHPTSLSEYSGIPYNKPQKTPTVIESPLSSFKAPDYSHGTEFITTPPQVKEAQEPAEESKSCFVISQPKVKVKRLHQEISVNASAVHLWNTLSFGSLTGQKDVRVLMLSPKEVSEQATYFLSSLVQVYKKCQLGEMEKMVYSAQGAPGLITAGFNDVDYEDQVLSGFRAAHQILVRGMNYKDIVVIFPDYGEDLTSTISITKIFLKIKQTLLTTSSGKTLPIKVHLKIISSSFVTHDGVFSVLSINRLARMALCIFNNVCNPQDTFAKLSSSPSYKINFQLTERPVAEKILAQDSFIHLAFERSIDKEWCVAAWADNKANVRKVKAWAGSTKTKEPLEKVMDEMWQITISLSSKLKGRKYLVLTRSNGMITDDELLQLKRMSSKSKDLTLILVSMNQNTRLLLKANDPGFPFNQLFNQDESFSGALTSNKVEAAGTVGSSTGLTPSTIFTPQPAVNSPDLFTMGRATTHDSPSEGRHADDGSVINDVSDTVYGLITDYASPLANTPTRLSIKTGFLIKPVKHTNNKLQAFELNLLSCPSTFSSWDLMHELLIQCRNLATIGELYGVTHPNDSLIPWHVKAVDKAMKCLTHVKIDNGSQT</sequence>
<evidence type="ECO:0000256" key="5">
    <source>
        <dbReference type="ARBA" id="ARBA00023015"/>
    </source>
</evidence>
<evidence type="ECO:0000313" key="15">
    <source>
        <dbReference type="EMBL" id="ONH65724.1"/>
    </source>
</evidence>
<name>A0A061AVS2_CYBFA</name>
<keyword evidence="8 10" id="KW-0539">Nucleus</keyword>
<accession>A0A061AVS2</accession>
<evidence type="ECO:0000256" key="9">
    <source>
        <dbReference type="ARBA" id="ARBA00032008"/>
    </source>
</evidence>
<evidence type="ECO:0000256" key="7">
    <source>
        <dbReference type="ARBA" id="ARBA00023163"/>
    </source>
</evidence>
<proteinExistence type="inferred from homology"/>
<evidence type="ECO:0000256" key="10">
    <source>
        <dbReference type="RuleBase" id="RU364134"/>
    </source>
</evidence>
<dbReference type="OMA" id="FSRELWC"/>
<evidence type="ECO:0000256" key="8">
    <source>
        <dbReference type="ARBA" id="ARBA00023242"/>
    </source>
</evidence>
<keyword evidence="16" id="KW-1185">Reference proteome</keyword>
<comment type="similarity">
    <text evidence="2 10">Belongs to the Mediator complex subunit 13 family.</text>
</comment>
<reference evidence="16" key="2">
    <citation type="journal article" date="2017" name="Genome Announc.">
        <title>Genome sequences of Cyberlindnera fabianii 65, Pichia kudriavzevii 129, and Saccharomyces cerevisiae 131 isolated from fermented masau fruits in Zimbabwe.</title>
        <authorList>
            <person name="van Rijswijck I.M.H."/>
            <person name="Derks M.F.L."/>
            <person name="Abee T."/>
            <person name="de Ridder D."/>
            <person name="Smid E.J."/>
        </authorList>
    </citation>
    <scope>NUCLEOTIDE SEQUENCE [LARGE SCALE GENOMIC DNA]</scope>
    <source>
        <strain evidence="16">65</strain>
    </source>
</reference>
<feature type="region of interest" description="Disordered" evidence="11">
    <location>
        <begin position="319"/>
        <end position="354"/>
    </location>
</feature>
<protein>
    <recommendedName>
        <fullName evidence="3 10">Mediator of RNA polymerase II transcription subunit 13</fullName>
    </recommendedName>
    <alternativeName>
        <fullName evidence="9 10">Mediator complex subunit 13</fullName>
    </alternativeName>
</protein>
<dbReference type="InterPro" id="IPR051139">
    <property type="entry name" value="Mediator_complx_sub13"/>
</dbReference>
<comment type="subcellular location">
    <subcellularLocation>
        <location evidence="1 10">Nucleus</location>
    </subcellularLocation>
</comment>
<evidence type="ECO:0000256" key="11">
    <source>
        <dbReference type="SAM" id="MobiDB-lite"/>
    </source>
</evidence>
<dbReference type="Proteomes" id="UP000189513">
    <property type="component" value="Unassembled WGS sequence"/>
</dbReference>